<dbReference type="Proteomes" id="UP000030755">
    <property type="component" value="Unassembled WGS sequence"/>
</dbReference>
<dbReference type="HOGENOM" id="CLU_2850977_0_0_1"/>
<name>A0A075B0Q2_ROZAC</name>
<organism evidence="1 2">
    <name type="scientific">Rozella allomycis (strain CSF55)</name>
    <dbReference type="NCBI Taxonomy" id="988480"/>
    <lineage>
        <taxon>Eukaryota</taxon>
        <taxon>Fungi</taxon>
        <taxon>Fungi incertae sedis</taxon>
        <taxon>Cryptomycota</taxon>
        <taxon>Cryptomycota incertae sedis</taxon>
        <taxon>Rozella</taxon>
    </lineage>
</organism>
<protein>
    <submittedName>
        <fullName evidence="1">Uncharacterized protein</fullName>
    </submittedName>
</protein>
<evidence type="ECO:0000313" key="1">
    <source>
        <dbReference type="EMBL" id="EPZ34549.1"/>
    </source>
</evidence>
<sequence>MFIEILVSFLKPFCLRGRVDLVLHPILHRRLRNEFTLMHLRLFSFPTRRLSSIVLNSGELLSWLK</sequence>
<reference evidence="1 2" key="1">
    <citation type="journal article" date="2013" name="Curr. Biol.">
        <title>Shared signatures of parasitism and phylogenomics unite Cryptomycota and microsporidia.</title>
        <authorList>
            <person name="James T.Y."/>
            <person name="Pelin A."/>
            <person name="Bonen L."/>
            <person name="Ahrendt S."/>
            <person name="Sain D."/>
            <person name="Corradi N."/>
            <person name="Stajich J.E."/>
        </authorList>
    </citation>
    <scope>NUCLEOTIDE SEQUENCE [LARGE SCALE GENOMIC DNA]</scope>
    <source>
        <strain evidence="1 2">CSF55</strain>
    </source>
</reference>
<keyword evidence="2" id="KW-1185">Reference proteome</keyword>
<accession>A0A075B0Q2</accession>
<dbReference type="EMBL" id="KE560945">
    <property type="protein sequence ID" value="EPZ34549.1"/>
    <property type="molecule type" value="Genomic_DNA"/>
</dbReference>
<dbReference type="AlphaFoldDB" id="A0A075B0Q2"/>
<gene>
    <name evidence="1" type="ORF">O9G_001805</name>
</gene>
<proteinExistence type="predicted"/>
<evidence type="ECO:0000313" key="2">
    <source>
        <dbReference type="Proteomes" id="UP000030755"/>
    </source>
</evidence>